<evidence type="ECO:0000313" key="2">
    <source>
        <dbReference type="EMBL" id="KAG8096085.1"/>
    </source>
</evidence>
<feature type="region of interest" description="Disordered" evidence="1">
    <location>
        <begin position="28"/>
        <end position="47"/>
    </location>
</feature>
<organism evidence="2 3">
    <name type="scientific">Zizania palustris</name>
    <name type="common">Northern wild rice</name>
    <dbReference type="NCBI Taxonomy" id="103762"/>
    <lineage>
        <taxon>Eukaryota</taxon>
        <taxon>Viridiplantae</taxon>
        <taxon>Streptophyta</taxon>
        <taxon>Embryophyta</taxon>
        <taxon>Tracheophyta</taxon>
        <taxon>Spermatophyta</taxon>
        <taxon>Magnoliopsida</taxon>
        <taxon>Liliopsida</taxon>
        <taxon>Poales</taxon>
        <taxon>Poaceae</taxon>
        <taxon>BOP clade</taxon>
        <taxon>Oryzoideae</taxon>
        <taxon>Oryzeae</taxon>
        <taxon>Zizaniinae</taxon>
        <taxon>Zizania</taxon>
    </lineage>
</organism>
<evidence type="ECO:0000313" key="3">
    <source>
        <dbReference type="Proteomes" id="UP000729402"/>
    </source>
</evidence>
<sequence>MNCSLISIVADDKCPLFCPKPRRPIAPLRCHQSSHPNASTGNHQSSHPDANAGMDMLDLLFSKVGSFGLLVPRSTIFLCNFLLLFSDESLMFSPLILRRGRRETSLRRDHNRRCSMAHRWGGHQTQSSTTAGSARTTLPCWRGRWWSHRLLRSVPPLAQHHR</sequence>
<dbReference type="EMBL" id="JAAALK010000079">
    <property type="protein sequence ID" value="KAG8096085.1"/>
    <property type="molecule type" value="Genomic_DNA"/>
</dbReference>
<dbReference type="Proteomes" id="UP000729402">
    <property type="component" value="Unassembled WGS sequence"/>
</dbReference>
<evidence type="ECO:0000256" key="1">
    <source>
        <dbReference type="SAM" id="MobiDB-lite"/>
    </source>
</evidence>
<accession>A0A8J6BXV9</accession>
<reference evidence="2" key="1">
    <citation type="journal article" date="2021" name="bioRxiv">
        <title>Whole Genome Assembly and Annotation of Northern Wild Rice, Zizania palustris L., Supports a Whole Genome Duplication in the Zizania Genus.</title>
        <authorList>
            <person name="Haas M."/>
            <person name="Kono T."/>
            <person name="Macchietto M."/>
            <person name="Millas R."/>
            <person name="McGilp L."/>
            <person name="Shao M."/>
            <person name="Duquette J."/>
            <person name="Hirsch C.N."/>
            <person name="Kimball J."/>
        </authorList>
    </citation>
    <scope>NUCLEOTIDE SEQUENCE</scope>
    <source>
        <tissue evidence="2">Fresh leaf tissue</tissue>
    </source>
</reference>
<name>A0A8J6BXV9_ZIZPA</name>
<dbReference type="OrthoDB" id="748203at2759"/>
<keyword evidence="3" id="KW-1185">Reference proteome</keyword>
<proteinExistence type="predicted"/>
<feature type="compositionally biased region" description="Polar residues" evidence="1">
    <location>
        <begin position="31"/>
        <end position="47"/>
    </location>
</feature>
<reference evidence="2" key="2">
    <citation type="submission" date="2021-02" db="EMBL/GenBank/DDBJ databases">
        <authorList>
            <person name="Kimball J.A."/>
            <person name="Haas M.W."/>
            <person name="Macchietto M."/>
            <person name="Kono T."/>
            <person name="Duquette J."/>
            <person name="Shao M."/>
        </authorList>
    </citation>
    <scope>NUCLEOTIDE SEQUENCE</scope>
    <source>
        <tissue evidence="2">Fresh leaf tissue</tissue>
    </source>
</reference>
<gene>
    <name evidence="2" type="ORF">GUJ93_ZPchr0013g35591</name>
</gene>
<protein>
    <submittedName>
        <fullName evidence="2">Uncharacterized protein</fullName>
    </submittedName>
</protein>
<comment type="caution">
    <text evidence="2">The sequence shown here is derived from an EMBL/GenBank/DDBJ whole genome shotgun (WGS) entry which is preliminary data.</text>
</comment>
<dbReference type="AlphaFoldDB" id="A0A8J6BXV9"/>